<dbReference type="Proteomes" id="UP000597762">
    <property type="component" value="Unassembled WGS sequence"/>
</dbReference>
<dbReference type="AlphaFoldDB" id="A0A812E6A2"/>
<accession>A0A812E6A2</accession>
<feature type="transmembrane region" description="Helical" evidence="1">
    <location>
        <begin position="196"/>
        <end position="214"/>
    </location>
</feature>
<feature type="transmembrane region" description="Helical" evidence="1">
    <location>
        <begin position="220"/>
        <end position="240"/>
    </location>
</feature>
<feature type="transmembrane region" description="Helical" evidence="1">
    <location>
        <begin position="270"/>
        <end position="288"/>
    </location>
</feature>
<feature type="transmembrane region" description="Helical" evidence="1">
    <location>
        <begin position="408"/>
        <end position="431"/>
    </location>
</feature>
<name>A0A812E6A2_ACAPH</name>
<reference evidence="2" key="1">
    <citation type="submission" date="2021-01" db="EMBL/GenBank/DDBJ databases">
        <authorList>
            <person name="Li R."/>
            <person name="Bekaert M."/>
        </authorList>
    </citation>
    <scope>NUCLEOTIDE SEQUENCE</scope>
    <source>
        <strain evidence="2">Farmed</strain>
    </source>
</reference>
<protein>
    <submittedName>
        <fullName evidence="2">Uncharacterized protein</fullName>
    </submittedName>
</protein>
<keyword evidence="3" id="KW-1185">Reference proteome</keyword>
<feature type="transmembrane region" description="Helical" evidence="1">
    <location>
        <begin position="75"/>
        <end position="96"/>
    </location>
</feature>
<gene>
    <name evidence="2" type="ORF">SPHA_68854</name>
</gene>
<comment type="caution">
    <text evidence="2">The sequence shown here is derived from an EMBL/GenBank/DDBJ whole genome shotgun (WGS) entry which is preliminary data.</text>
</comment>
<keyword evidence="1" id="KW-0812">Transmembrane</keyword>
<feature type="transmembrane region" description="Helical" evidence="1">
    <location>
        <begin position="375"/>
        <end position="396"/>
    </location>
</feature>
<keyword evidence="1" id="KW-1133">Transmembrane helix</keyword>
<sequence>MVWAELLPLPGKWLPQNGIPIGCNGTLLLEGTATTLSDIRLLFFALFPYSIILHFAHFISFHGRKTAASLSSISFWKFFHFFLSFFLSFCRLFLLFPLGVNTRLFHSFFIPFVHSLRPFIFNSFLLPPCLHLFMTPLPRLSTFLLHSFIMHVFFLIIPALLLFIHLRVSFFFIHSLHAVFHSFSLCSCFYSSISPFYFVLLNVSAFIHSFLFILSDRLALKIYLIFPFSFFPYTSALSFIQYVPFSFYISVSWLLFINYAPFFIPSLYTFLQFHSLLPIFFFFLYVSLIHSLRPIFYSFLLLHCFHSLLMSTFYFFFMPLYFYILTTPHFAILLNAPLHSFIHYSPFFSFLLYVSLALVIHYTPFFIHSSWPPAFILPTAHLFLPLLGLFAFIHSLRRFSFILTKPLAFIHSLTCHFFHSFFMPLFFLSFITSKFSFSS</sequence>
<keyword evidence="1" id="KW-0472">Membrane</keyword>
<dbReference type="EMBL" id="CAHIKZ030005028">
    <property type="protein sequence ID" value="CAE1318409.1"/>
    <property type="molecule type" value="Genomic_DNA"/>
</dbReference>
<feature type="transmembrane region" description="Helical" evidence="1">
    <location>
        <begin position="350"/>
        <end position="369"/>
    </location>
</feature>
<proteinExistence type="predicted"/>
<organism evidence="2 3">
    <name type="scientific">Acanthosepion pharaonis</name>
    <name type="common">Pharaoh cuttlefish</name>
    <name type="synonym">Sepia pharaonis</name>
    <dbReference type="NCBI Taxonomy" id="158019"/>
    <lineage>
        <taxon>Eukaryota</taxon>
        <taxon>Metazoa</taxon>
        <taxon>Spiralia</taxon>
        <taxon>Lophotrochozoa</taxon>
        <taxon>Mollusca</taxon>
        <taxon>Cephalopoda</taxon>
        <taxon>Coleoidea</taxon>
        <taxon>Decapodiformes</taxon>
        <taxon>Sepiida</taxon>
        <taxon>Sepiina</taxon>
        <taxon>Sepiidae</taxon>
        <taxon>Acanthosepion</taxon>
    </lineage>
</organism>
<evidence type="ECO:0000256" key="1">
    <source>
        <dbReference type="SAM" id="Phobius"/>
    </source>
</evidence>
<evidence type="ECO:0000313" key="3">
    <source>
        <dbReference type="Proteomes" id="UP000597762"/>
    </source>
</evidence>
<feature type="transmembrane region" description="Helical" evidence="1">
    <location>
        <begin position="41"/>
        <end position="63"/>
    </location>
</feature>
<feature type="transmembrane region" description="Helical" evidence="1">
    <location>
        <begin position="142"/>
        <end position="164"/>
    </location>
</feature>
<feature type="transmembrane region" description="Helical" evidence="1">
    <location>
        <begin position="247"/>
        <end position="264"/>
    </location>
</feature>
<evidence type="ECO:0000313" key="2">
    <source>
        <dbReference type="EMBL" id="CAE1318409.1"/>
    </source>
</evidence>
<feature type="transmembrane region" description="Helical" evidence="1">
    <location>
        <begin position="320"/>
        <end position="338"/>
    </location>
</feature>
<feature type="transmembrane region" description="Helical" evidence="1">
    <location>
        <begin position="108"/>
        <end position="130"/>
    </location>
</feature>